<name>A0ABV6PMG9_9BURK</name>
<dbReference type="InterPro" id="IPR027405">
    <property type="entry name" value="YidB-like"/>
</dbReference>
<proteinExistence type="predicted"/>
<dbReference type="Pfam" id="PF06078">
    <property type="entry name" value="DUF937"/>
    <property type="match status" value="2"/>
</dbReference>
<dbReference type="InterPro" id="IPR009282">
    <property type="entry name" value="DUF937"/>
</dbReference>
<evidence type="ECO:0000313" key="1">
    <source>
        <dbReference type="EMBL" id="MFC0591021.1"/>
    </source>
</evidence>
<organism evidence="1 2">
    <name type="scientific">Ottowia pentelensis</name>
    <dbReference type="NCBI Taxonomy" id="511108"/>
    <lineage>
        <taxon>Bacteria</taxon>
        <taxon>Pseudomonadati</taxon>
        <taxon>Pseudomonadota</taxon>
        <taxon>Betaproteobacteria</taxon>
        <taxon>Burkholderiales</taxon>
        <taxon>Comamonadaceae</taxon>
        <taxon>Ottowia</taxon>
    </lineage>
</organism>
<dbReference type="PROSITE" id="PS00018">
    <property type="entry name" value="EF_HAND_1"/>
    <property type="match status" value="1"/>
</dbReference>
<dbReference type="Proteomes" id="UP001589834">
    <property type="component" value="Unassembled WGS sequence"/>
</dbReference>
<keyword evidence="2" id="KW-1185">Reference proteome</keyword>
<evidence type="ECO:0000313" key="2">
    <source>
        <dbReference type="Proteomes" id="UP001589834"/>
    </source>
</evidence>
<gene>
    <name evidence="1" type="ORF">ACFFGG_00480</name>
</gene>
<accession>A0ABV6PMG9</accession>
<dbReference type="InterPro" id="IPR018247">
    <property type="entry name" value="EF_Hand_1_Ca_BS"/>
</dbReference>
<comment type="caution">
    <text evidence="1">The sequence shown here is derived from an EMBL/GenBank/DDBJ whole genome shotgun (WGS) entry which is preliminary data.</text>
</comment>
<reference evidence="1 2" key="1">
    <citation type="submission" date="2024-09" db="EMBL/GenBank/DDBJ databases">
        <authorList>
            <person name="Sun Q."/>
            <person name="Mori K."/>
        </authorList>
    </citation>
    <scope>NUCLEOTIDE SEQUENCE [LARGE SCALE GENOMIC DNA]</scope>
    <source>
        <strain evidence="1 2">NCAIM B.02336</strain>
    </source>
</reference>
<dbReference type="Gene3D" id="1.10.10.690">
    <property type="entry name" value="YidB-like"/>
    <property type="match status" value="1"/>
</dbReference>
<dbReference type="EMBL" id="JBHLTN010000002">
    <property type="protein sequence ID" value="MFC0591021.1"/>
    <property type="molecule type" value="Genomic_DNA"/>
</dbReference>
<dbReference type="RefSeq" id="WP_293223325.1">
    <property type="nucleotide sequence ID" value="NZ_JBHLTN010000002.1"/>
</dbReference>
<sequence length="237" mass="22597">MATMNGSLIDDLMGQMQGAPLGQIAQQLGTDPGTASNAIAAALPTLVGALGHNAQQPGGADALFNALQRDHSGQGAMDLGGLLGSLTQGGAGGGGGGLGGLLGGLLGGVMGGGGGAPASPPSAQLDAGGILGHIFGDAQGRAQSGLSQATGLNGGQAGQLLMMLAPLVMSALAKHTSSNNLDAGGLGQMLGQEQARVQQQGGLGGGLLGAVLDQNGDGQVDLSDLLKVGGSLLGGRR</sequence>
<protein>
    <submittedName>
        <fullName evidence="1">DUF937 domain-containing protein</fullName>
    </submittedName>
</protein>